<dbReference type="Gene3D" id="3.20.20.70">
    <property type="entry name" value="Aldolase class I"/>
    <property type="match status" value="1"/>
</dbReference>
<dbReference type="AlphaFoldDB" id="A0A2M7BCK2"/>
<keyword evidence="4" id="KW-0479">Metal-binding</keyword>
<dbReference type="Proteomes" id="UP000230399">
    <property type="component" value="Unassembled WGS sequence"/>
</dbReference>
<feature type="domain" description="Radical SAM core" evidence="10">
    <location>
        <begin position="22"/>
        <end position="237"/>
    </location>
</feature>
<evidence type="ECO:0000256" key="2">
    <source>
        <dbReference type="ARBA" id="ARBA00022485"/>
    </source>
</evidence>
<evidence type="ECO:0000256" key="4">
    <source>
        <dbReference type="ARBA" id="ARBA00022723"/>
    </source>
</evidence>
<protein>
    <recommendedName>
        <fullName evidence="10">Radical SAM core domain-containing protein</fullName>
    </recommendedName>
</protein>
<dbReference type="SFLD" id="SFLDS00029">
    <property type="entry name" value="Radical_SAM"/>
    <property type="match status" value="1"/>
</dbReference>
<dbReference type="SFLD" id="SFLDG01070">
    <property type="entry name" value="PLP-dependent"/>
    <property type="match status" value="1"/>
</dbReference>
<dbReference type="SUPFAM" id="SSF102114">
    <property type="entry name" value="Radical SAM enzymes"/>
    <property type="match status" value="1"/>
</dbReference>
<keyword evidence="6" id="KW-0408">Iron</keyword>
<dbReference type="PROSITE" id="PS51918">
    <property type="entry name" value="RADICAL_SAM"/>
    <property type="match status" value="1"/>
</dbReference>
<dbReference type="GO" id="GO:0051539">
    <property type="term" value="F:4 iron, 4 sulfur cluster binding"/>
    <property type="evidence" value="ECO:0007669"/>
    <property type="project" value="UniProtKB-KW"/>
</dbReference>
<evidence type="ECO:0000256" key="8">
    <source>
        <dbReference type="ARBA" id="ARBA00023235"/>
    </source>
</evidence>
<keyword evidence="3" id="KW-0949">S-adenosyl-L-methionine</keyword>
<dbReference type="InterPro" id="IPR003739">
    <property type="entry name" value="Lys_aminomutase/Glu_NH3_mut"/>
</dbReference>
<dbReference type="InterPro" id="IPR013785">
    <property type="entry name" value="Aldolase_TIM"/>
</dbReference>
<evidence type="ECO:0000256" key="6">
    <source>
        <dbReference type="ARBA" id="ARBA00023004"/>
    </source>
</evidence>
<dbReference type="InterPro" id="IPR058240">
    <property type="entry name" value="rSAM_sf"/>
</dbReference>
<gene>
    <name evidence="11" type="ORF">COS55_02815</name>
</gene>
<proteinExistence type="predicted"/>
<reference evidence="12" key="1">
    <citation type="submission" date="2017-09" db="EMBL/GenBank/DDBJ databases">
        <title>Depth-based differentiation of microbial function through sediment-hosted aquifers and enrichment of novel symbionts in the deep terrestrial subsurface.</title>
        <authorList>
            <person name="Probst A.J."/>
            <person name="Ladd B."/>
            <person name="Jarett J.K."/>
            <person name="Geller-Mcgrath D.E."/>
            <person name="Sieber C.M.K."/>
            <person name="Emerson J.B."/>
            <person name="Anantharaman K."/>
            <person name="Thomas B.C."/>
            <person name="Malmstrom R."/>
            <person name="Stieglmeier M."/>
            <person name="Klingl A."/>
            <person name="Woyke T."/>
            <person name="Ryan C.M."/>
            <person name="Banfield J.F."/>
        </authorList>
    </citation>
    <scope>NUCLEOTIDE SEQUENCE [LARGE SCALE GENOMIC DNA]</scope>
</reference>
<feature type="modified residue" description="N6-(pyridoxal phosphate)lysine" evidence="9">
    <location>
        <position position="249"/>
    </location>
</feature>
<keyword evidence="5 9" id="KW-0663">Pyridoxal phosphate</keyword>
<keyword evidence="8" id="KW-0413">Isomerase</keyword>
<dbReference type="GO" id="GO:0016853">
    <property type="term" value="F:isomerase activity"/>
    <property type="evidence" value="ECO:0007669"/>
    <property type="project" value="UniProtKB-KW"/>
</dbReference>
<evidence type="ECO:0000259" key="10">
    <source>
        <dbReference type="PROSITE" id="PS51918"/>
    </source>
</evidence>
<evidence type="ECO:0000256" key="3">
    <source>
        <dbReference type="ARBA" id="ARBA00022691"/>
    </source>
</evidence>
<comment type="caution">
    <text evidence="11">The sequence shown here is derived from an EMBL/GenBank/DDBJ whole genome shotgun (WGS) entry which is preliminary data.</text>
</comment>
<dbReference type="EMBL" id="PEVD01000042">
    <property type="protein sequence ID" value="PIV00831.1"/>
    <property type="molecule type" value="Genomic_DNA"/>
</dbReference>
<keyword evidence="2" id="KW-0004">4Fe-4S</keyword>
<dbReference type="Pfam" id="PF04055">
    <property type="entry name" value="Radical_SAM"/>
    <property type="match status" value="1"/>
</dbReference>
<dbReference type="InterPro" id="IPR007197">
    <property type="entry name" value="rSAM"/>
</dbReference>
<dbReference type="PANTHER" id="PTHR30538">
    <property type="entry name" value="LYSINE 2,3-AMINOMUTASE-RELATED"/>
    <property type="match status" value="1"/>
</dbReference>
<keyword evidence="7" id="KW-0411">Iron-sulfur</keyword>
<name>A0A2M7BCK2_9BACT</name>
<evidence type="ECO:0000256" key="5">
    <source>
        <dbReference type="ARBA" id="ARBA00022898"/>
    </source>
</evidence>
<organism evidence="11 12">
    <name type="scientific">Candidatus Shapirobacteria bacterium CG03_land_8_20_14_0_80_40_19</name>
    <dbReference type="NCBI Taxonomy" id="1974880"/>
    <lineage>
        <taxon>Bacteria</taxon>
        <taxon>Candidatus Shapironibacteriota</taxon>
    </lineage>
</organism>
<evidence type="ECO:0000256" key="9">
    <source>
        <dbReference type="PIRSR" id="PIRSR603739-50"/>
    </source>
</evidence>
<dbReference type="GO" id="GO:0046872">
    <property type="term" value="F:metal ion binding"/>
    <property type="evidence" value="ECO:0007669"/>
    <property type="project" value="UniProtKB-KW"/>
</dbReference>
<evidence type="ECO:0000313" key="11">
    <source>
        <dbReference type="EMBL" id="PIV00831.1"/>
    </source>
</evidence>
<accession>A0A2M7BCK2</accession>
<comment type="cofactor">
    <cofactor evidence="1 9">
        <name>pyridoxal 5'-phosphate</name>
        <dbReference type="ChEBI" id="CHEBI:597326"/>
    </cofactor>
</comment>
<evidence type="ECO:0000256" key="7">
    <source>
        <dbReference type="ARBA" id="ARBA00023014"/>
    </source>
</evidence>
<sequence>MKEFKNDPLCEEKYLVSKGLIHKYPCRVLILISSHCPKYCDFCFRKRITNNFLKNQINKNDIKKMIKYVLSRPEINEVIFSGGEPLTELELLLFGLRQFSKLKQIKILRIHSRAPVTKPSLVEKNLLAFVALSKKPIYFSLHVNHPKELSPKTIGVITALRQAGAILLSQTVFLKNLNDNFTVLKDLFTKLTEMGVRPYYLHHCDPVTGNEKYLVPLEKEIEIATRLRRELSGLACPTLVIDTPDGNGKIPVPLDFWEFNQKRFKDFNDKEVETL</sequence>
<evidence type="ECO:0000256" key="1">
    <source>
        <dbReference type="ARBA" id="ARBA00001933"/>
    </source>
</evidence>
<dbReference type="PANTHER" id="PTHR30538:SF1">
    <property type="entry name" value="L-LYSINE 2,3-AMINOMUTASE"/>
    <property type="match status" value="1"/>
</dbReference>
<evidence type="ECO:0000313" key="12">
    <source>
        <dbReference type="Proteomes" id="UP000230399"/>
    </source>
</evidence>